<proteinExistence type="predicted"/>
<reference evidence="1 2" key="1">
    <citation type="submission" date="2023-03" db="EMBL/GenBank/DDBJ databases">
        <title>Bacillus Genome Sequencing.</title>
        <authorList>
            <person name="Dunlap C."/>
        </authorList>
    </citation>
    <scope>NUCLEOTIDE SEQUENCE [LARGE SCALE GENOMIC DNA]</scope>
    <source>
        <strain evidence="1 2">NRS-52</strain>
    </source>
</reference>
<accession>A0ABU6PZ24</accession>
<dbReference type="EMBL" id="JARTLD010000047">
    <property type="protein sequence ID" value="MED5019323.1"/>
    <property type="molecule type" value="Genomic_DNA"/>
</dbReference>
<comment type="caution">
    <text evidence="1">The sequence shown here is derived from an EMBL/GenBank/DDBJ whole genome shotgun (WGS) entry which is preliminary data.</text>
</comment>
<name>A0ABU6PZ24_9BACL</name>
<gene>
    <name evidence="1" type="ORF">P9847_18640</name>
</gene>
<protein>
    <recommendedName>
        <fullName evidence="3">Group II intron maturase-specific domain-containing protein</fullName>
    </recommendedName>
</protein>
<evidence type="ECO:0000313" key="1">
    <source>
        <dbReference type="EMBL" id="MED5019323.1"/>
    </source>
</evidence>
<dbReference type="Proteomes" id="UP001343257">
    <property type="component" value="Unassembled WGS sequence"/>
</dbReference>
<organism evidence="1 2">
    <name type="scientific">Paenibacillus chibensis</name>
    <dbReference type="NCBI Taxonomy" id="59846"/>
    <lineage>
        <taxon>Bacteria</taxon>
        <taxon>Bacillati</taxon>
        <taxon>Bacillota</taxon>
        <taxon>Bacilli</taxon>
        <taxon>Bacillales</taxon>
        <taxon>Paenibacillaceae</taxon>
        <taxon>Paenibacillus</taxon>
    </lineage>
</organism>
<evidence type="ECO:0000313" key="2">
    <source>
        <dbReference type="Proteomes" id="UP001343257"/>
    </source>
</evidence>
<evidence type="ECO:0008006" key="3">
    <source>
        <dbReference type="Google" id="ProtNLM"/>
    </source>
</evidence>
<keyword evidence="2" id="KW-1185">Reference proteome</keyword>
<dbReference type="RefSeq" id="WP_328280211.1">
    <property type="nucleotide sequence ID" value="NZ_JARTLD010000047.1"/>
</dbReference>
<sequence>MKPIIETIARMWKAFKAWVSEHPTLIKMLRREWAKRNQIKARTLFQPLPDVKVYLSQVTYRPVAGV</sequence>